<dbReference type="SUPFAM" id="SSF54928">
    <property type="entry name" value="RNA-binding domain, RBD"/>
    <property type="match status" value="1"/>
</dbReference>
<keyword evidence="6" id="KW-0862">Zinc</keyword>
<dbReference type="Gene3D" id="3.30.70.330">
    <property type="match status" value="1"/>
</dbReference>
<keyword evidence="3" id="KW-0479">Metal-binding</keyword>
<dbReference type="GO" id="GO:0043488">
    <property type="term" value="P:regulation of mRNA stability"/>
    <property type="evidence" value="ECO:0007669"/>
    <property type="project" value="InterPro"/>
</dbReference>
<protein>
    <recommendedName>
        <fullName evidence="11">RRM domain-containing protein</fullName>
    </recommendedName>
</protein>
<evidence type="ECO:0000256" key="5">
    <source>
        <dbReference type="ARBA" id="ARBA00022771"/>
    </source>
</evidence>
<evidence type="ECO:0000256" key="7">
    <source>
        <dbReference type="ARBA" id="ARBA00023242"/>
    </source>
</evidence>
<keyword evidence="5" id="KW-0863">Zinc-finger</keyword>
<evidence type="ECO:0000313" key="9">
    <source>
        <dbReference type="EMBL" id="KAG0479476.1"/>
    </source>
</evidence>
<keyword evidence="4" id="KW-0677">Repeat</keyword>
<feature type="region of interest" description="Disordered" evidence="8">
    <location>
        <begin position="311"/>
        <end position="331"/>
    </location>
</feature>
<dbReference type="PANTHER" id="PTHR14738">
    <property type="entry name" value="ZINC FINGER CCCH DOMAIN-CONTAINING PROTEIN 14"/>
    <property type="match status" value="1"/>
</dbReference>
<dbReference type="InterPro" id="IPR035979">
    <property type="entry name" value="RBD_domain_sf"/>
</dbReference>
<feature type="region of interest" description="Disordered" evidence="8">
    <location>
        <begin position="1"/>
        <end position="43"/>
    </location>
</feature>
<dbReference type="GO" id="GO:0008270">
    <property type="term" value="F:zinc ion binding"/>
    <property type="evidence" value="ECO:0007669"/>
    <property type="project" value="UniProtKB-KW"/>
</dbReference>
<dbReference type="EMBL" id="JADCNL010000005">
    <property type="protein sequence ID" value="KAG0479476.1"/>
    <property type="molecule type" value="Genomic_DNA"/>
</dbReference>
<evidence type="ECO:0000256" key="2">
    <source>
        <dbReference type="ARBA" id="ARBA00008423"/>
    </source>
</evidence>
<dbReference type="GO" id="GO:0008143">
    <property type="term" value="F:poly(A) binding"/>
    <property type="evidence" value="ECO:0007669"/>
    <property type="project" value="InterPro"/>
</dbReference>
<evidence type="ECO:0000256" key="8">
    <source>
        <dbReference type="SAM" id="MobiDB-lite"/>
    </source>
</evidence>
<comment type="similarity">
    <text evidence="2">Belongs to the ZC3H14 family.</text>
</comment>
<keyword evidence="10" id="KW-1185">Reference proteome</keyword>
<comment type="caution">
    <text evidence="9">The sequence shown here is derived from an EMBL/GenBank/DDBJ whole genome shotgun (WGS) entry which is preliminary data.</text>
</comment>
<accession>A0A835QYE1</accession>
<dbReference type="Proteomes" id="UP000636800">
    <property type="component" value="Chromosome 5"/>
</dbReference>
<dbReference type="InterPro" id="IPR040366">
    <property type="entry name" value="Nab2/ZC3H14"/>
</dbReference>
<gene>
    <name evidence="9" type="ORF">HPP92_010334</name>
</gene>
<dbReference type="PANTHER" id="PTHR14738:SF29">
    <property type="entry name" value="ZINC FINGER CCCH DOMAIN-CONTAINING PROTEIN 14"/>
    <property type="match status" value="1"/>
</dbReference>
<evidence type="ECO:0000256" key="1">
    <source>
        <dbReference type="ARBA" id="ARBA00004123"/>
    </source>
</evidence>
<feature type="compositionally biased region" description="Low complexity" evidence="8">
    <location>
        <begin position="315"/>
        <end position="331"/>
    </location>
</feature>
<evidence type="ECO:0000256" key="4">
    <source>
        <dbReference type="ARBA" id="ARBA00022737"/>
    </source>
</evidence>
<name>A0A835QYE1_VANPL</name>
<dbReference type="InterPro" id="IPR012677">
    <property type="entry name" value="Nucleotide-bd_a/b_plait_sf"/>
</dbReference>
<evidence type="ECO:0000313" key="10">
    <source>
        <dbReference type="Proteomes" id="UP000636800"/>
    </source>
</evidence>
<feature type="compositionally biased region" description="Polar residues" evidence="8">
    <location>
        <begin position="16"/>
        <end position="31"/>
    </location>
</feature>
<dbReference type="AlphaFoldDB" id="A0A835QYE1"/>
<keyword evidence="7" id="KW-0539">Nucleus</keyword>
<reference evidence="9 10" key="1">
    <citation type="journal article" date="2020" name="Nat. Food">
        <title>A phased Vanilla planifolia genome enables genetic improvement of flavour and production.</title>
        <authorList>
            <person name="Hasing T."/>
            <person name="Tang H."/>
            <person name="Brym M."/>
            <person name="Khazi F."/>
            <person name="Huang T."/>
            <person name="Chambers A.H."/>
        </authorList>
    </citation>
    <scope>NUCLEOTIDE SEQUENCE [LARGE SCALE GENOMIC DNA]</scope>
    <source>
        <tissue evidence="9">Leaf</tissue>
    </source>
</reference>
<evidence type="ECO:0000256" key="6">
    <source>
        <dbReference type="ARBA" id="ARBA00022833"/>
    </source>
</evidence>
<dbReference type="GO" id="GO:0005634">
    <property type="term" value="C:nucleus"/>
    <property type="evidence" value="ECO:0007669"/>
    <property type="project" value="UniProtKB-SubCell"/>
</dbReference>
<dbReference type="GO" id="GO:0005737">
    <property type="term" value="C:cytoplasm"/>
    <property type="evidence" value="ECO:0007669"/>
    <property type="project" value="TreeGrafter"/>
</dbReference>
<comment type="subcellular location">
    <subcellularLocation>
        <location evidence="1">Nucleus</location>
    </subcellularLocation>
</comment>
<evidence type="ECO:0008006" key="11">
    <source>
        <dbReference type="Google" id="ProtNLM"/>
    </source>
</evidence>
<sequence length="331" mass="36465">MDHQGAPQNPRLIRISTASGSTSGLRKQSFGTDRANDENPAPDEFKALDKLHRSNLKRRRQIGEFSSNNDASFCEENHLQNKARPTKLDVLPLPVNHDCQESVNKLSDMADSSVTSDSSVMVPKENPATVCTMMPVKSESDNKIGVSNSIQKPVQDEVLSVKSRLHQVEMDMLKLRSKQVGLRNDGKPNVPSVTQNLPDEDIESRTVMVANVHFAATREALILHFAKCGAIAKVVMLTDAVTAMPKGYSWALVGFHSKVVRKADVPPDFLVPSPPAMKQLQSFYPQAYRKFSTQKQQYTSSNLQWRRDQCTNRASPLTTSSTGLGSSNSGG</sequence>
<evidence type="ECO:0000256" key="3">
    <source>
        <dbReference type="ARBA" id="ARBA00022723"/>
    </source>
</evidence>
<proteinExistence type="inferred from homology"/>
<organism evidence="9 10">
    <name type="scientific">Vanilla planifolia</name>
    <name type="common">Vanilla</name>
    <dbReference type="NCBI Taxonomy" id="51239"/>
    <lineage>
        <taxon>Eukaryota</taxon>
        <taxon>Viridiplantae</taxon>
        <taxon>Streptophyta</taxon>
        <taxon>Embryophyta</taxon>
        <taxon>Tracheophyta</taxon>
        <taxon>Spermatophyta</taxon>
        <taxon>Magnoliopsida</taxon>
        <taxon>Liliopsida</taxon>
        <taxon>Asparagales</taxon>
        <taxon>Orchidaceae</taxon>
        <taxon>Vanilloideae</taxon>
        <taxon>Vanilleae</taxon>
        <taxon>Vanilla</taxon>
    </lineage>
</organism>